<evidence type="ECO:0000256" key="3">
    <source>
        <dbReference type="ARBA" id="ARBA00022989"/>
    </source>
</evidence>
<dbReference type="InterPro" id="IPR032808">
    <property type="entry name" value="DoxX"/>
</dbReference>
<evidence type="ECO:0000256" key="2">
    <source>
        <dbReference type="ARBA" id="ARBA00022692"/>
    </source>
</evidence>
<dbReference type="AlphaFoldDB" id="A0A1G9QQS9"/>
<name>A0A1G9QQS9_9ACTN</name>
<keyword evidence="4 5" id="KW-0472">Membrane</keyword>
<feature type="transmembrane region" description="Helical" evidence="5">
    <location>
        <begin position="101"/>
        <end position="119"/>
    </location>
</feature>
<dbReference type="GO" id="GO:0016020">
    <property type="term" value="C:membrane"/>
    <property type="evidence" value="ECO:0007669"/>
    <property type="project" value="UniProtKB-SubCell"/>
</dbReference>
<evidence type="ECO:0000256" key="4">
    <source>
        <dbReference type="ARBA" id="ARBA00023136"/>
    </source>
</evidence>
<dbReference type="EMBL" id="FNHI01000004">
    <property type="protein sequence ID" value="SDM12635.1"/>
    <property type="molecule type" value="Genomic_DNA"/>
</dbReference>
<feature type="transmembrane region" description="Helical" evidence="5">
    <location>
        <begin position="76"/>
        <end position="94"/>
    </location>
</feature>
<protein>
    <submittedName>
        <fullName evidence="6">DoxX-like family protein</fullName>
    </submittedName>
</protein>
<gene>
    <name evidence="6" type="ORF">SAMN05444921_104169</name>
</gene>
<sequence length="157" mass="16092">MSATAPRTPAGAPVPAAAAGAPAATHGAGTGRRAHLTALTLQVLLALFLGGASAFPKLIGHSSAAESFDRIGFGDWFMYTVGALELAGAVALLIPVLAGVSALALIGLMAGAFVTQMTVFDGQYALTPVLVALPLAVIARVRWHRNAELVALLRRRR</sequence>
<reference evidence="7" key="1">
    <citation type="submission" date="2016-10" db="EMBL/GenBank/DDBJ databases">
        <authorList>
            <person name="Varghese N."/>
            <person name="Submissions S."/>
        </authorList>
    </citation>
    <scope>NUCLEOTIDE SEQUENCE [LARGE SCALE GENOMIC DNA]</scope>
    <source>
        <strain evidence="7">CGMCC 4.7042</strain>
    </source>
</reference>
<feature type="transmembrane region" description="Helical" evidence="5">
    <location>
        <begin position="125"/>
        <end position="143"/>
    </location>
</feature>
<feature type="transmembrane region" description="Helical" evidence="5">
    <location>
        <begin position="36"/>
        <end position="56"/>
    </location>
</feature>
<keyword evidence="7" id="KW-1185">Reference proteome</keyword>
<dbReference type="Pfam" id="PF13564">
    <property type="entry name" value="DoxX_2"/>
    <property type="match status" value="1"/>
</dbReference>
<proteinExistence type="predicted"/>
<dbReference type="RefSeq" id="WP_093653349.1">
    <property type="nucleotide sequence ID" value="NZ_FNHI01000004.1"/>
</dbReference>
<dbReference type="OrthoDB" id="3576439at2"/>
<organism evidence="6 7">
    <name type="scientific">Streptomyces wuyuanensis</name>
    <dbReference type="NCBI Taxonomy" id="1196353"/>
    <lineage>
        <taxon>Bacteria</taxon>
        <taxon>Bacillati</taxon>
        <taxon>Actinomycetota</taxon>
        <taxon>Actinomycetes</taxon>
        <taxon>Kitasatosporales</taxon>
        <taxon>Streptomycetaceae</taxon>
        <taxon>Streptomyces</taxon>
    </lineage>
</organism>
<evidence type="ECO:0000313" key="7">
    <source>
        <dbReference type="Proteomes" id="UP000199063"/>
    </source>
</evidence>
<dbReference type="STRING" id="1196353.SAMN05444921_104169"/>
<accession>A0A1G9QQS9</accession>
<evidence type="ECO:0000256" key="5">
    <source>
        <dbReference type="SAM" id="Phobius"/>
    </source>
</evidence>
<evidence type="ECO:0000313" key="6">
    <source>
        <dbReference type="EMBL" id="SDM12635.1"/>
    </source>
</evidence>
<keyword evidence="2 5" id="KW-0812">Transmembrane</keyword>
<dbReference type="GeneID" id="40828939"/>
<dbReference type="Proteomes" id="UP000199063">
    <property type="component" value="Unassembled WGS sequence"/>
</dbReference>
<keyword evidence="3 5" id="KW-1133">Transmembrane helix</keyword>
<comment type="subcellular location">
    <subcellularLocation>
        <location evidence="1">Membrane</location>
        <topology evidence="1">Multi-pass membrane protein</topology>
    </subcellularLocation>
</comment>
<evidence type="ECO:0000256" key="1">
    <source>
        <dbReference type="ARBA" id="ARBA00004141"/>
    </source>
</evidence>